<accession>A0A143FS72</accession>
<evidence type="ECO:0000313" key="1">
    <source>
        <dbReference type="EMBL" id="AMW64153.1"/>
    </source>
</evidence>
<proteinExistence type="predicted"/>
<reference evidence="1 2" key="1">
    <citation type="submission" date="2016-03" db="EMBL/GenBank/DDBJ databases">
        <authorList>
            <person name="Harris K.B."/>
            <person name="Belisle Haley C.R."/>
            <person name="Gagne E.R."/>
            <person name="Whitaker E."/>
            <person name="Adams J.H."/>
            <person name="Arnold E.O."/>
            <person name="Cookson J.L."/>
            <person name="Gross O.S."/>
            <person name="Hart A.J."/>
            <person name="Martin B.A."/>
            <person name="Pflugradt E.A."/>
            <person name="Pham D.H."/>
            <person name="Theriault M.E."/>
            <person name="Valentino S.M."/>
            <person name="Molloy S.D."/>
            <person name="Hutchison K.W."/>
            <person name="Bowman C.A."/>
            <person name="Russell D.A."/>
            <person name="Pope W.H."/>
            <person name="Jacobs-Sera D."/>
            <person name="Hendrix R.W."/>
            <person name="Hatfull G.F."/>
        </authorList>
    </citation>
    <scope>NUCLEOTIDE SEQUENCE [LARGE SCALE GENOMIC DNA]</scope>
</reference>
<protein>
    <submittedName>
        <fullName evidence="1">Uncharacterized protein</fullName>
    </submittedName>
</protein>
<dbReference type="OrthoDB" id="28435at10239"/>
<dbReference type="KEGG" id="vg:29126212"/>
<dbReference type="GeneID" id="29126212"/>
<dbReference type="RefSeq" id="YP_009304010.1">
    <property type="nucleotide sequence ID" value="NC_031263.1"/>
</dbReference>
<sequence>MDRGPNRLSGRAEHLLTVVSTQETIREGSDEMYVDDVDDLEELEELRDEAASFLRTHPHSRQAQWDLEDIEERIGELTGEADMGG</sequence>
<organism evidence="1 2">
    <name type="scientific">Mycobacterium phage EvilGenius</name>
    <dbReference type="NCBI Taxonomy" id="1821723"/>
    <lineage>
        <taxon>Viruses</taxon>
        <taxon>Duplodnaviria</taxon>
        <taxon>Heunggongvirae</taxon>
        <taxon>Uroviricota</taxon>
        <taxon>Caudoviricetes</taxon>
        <taxon>Turbidovirus</taxon>
        <taxon>Turbidovirus evilgenius</taxon>
    </lineage>
</organism>
<name>A0A143FS72_9CAUD</name>
<evidence type="ECO:0000313" key="2">
    <source>
        <dbReference type="Proteomes" id="UP000204422"/>
    </source>
</evidence>
<dbReference type="EMBL" id="KU985093">
    <property type="protein sequence ID" value="AMW64153.1"/>
    <property type="molecule type" value="Genomic_DNA"/>
</dbReference>
<keyword evidence="2" id="KW-1185">Reference proteome</keyword>
<dbReference type="Proteomes" id="UP000204422">
    <property type="component" value="Segment"/>
</dbReference>
<gene>
    <name evidence="1" type="primary">76</name>
    <name evidence="1" type="ORF">SEA_EVILGENIUS_76</name>
</gene>